<keyword evidence="1 4" id="KW-0349">Heme</keyword>
<evidence type="ECO:0000256" key="1">
    <source>
        <dbReference type="ARBA" id="ARBA00022617"/>
    </source>
</evidence>
<dbReference type="EMBL" id="CP124618">
    <property type="protein sequence ID" value="WGW06024.1"/>
    <property type="molecule type" value="Genomic_DNA"/>
</dbReference>
<gene>
    <name evidence="7" type="ORF">QF118_19440</name>
</gene>
<dbReference type="InterPro" id="IPR036909">
    <property type="entry name" value="Cyt_c-like_dom_sf"/>
</dbReference>
<feature type="chain" id="PRO_5046959466" evidence="5">
    <location>
        <begin position="24"/>
        <end position="143"/>
    </location>
</feature>
<evidence type="ECO:0000259" key="6">
    <source>
        <dbReference type="PROSITE" id="PS51007"/>
    </source>
</evidence>
<dbReference type="Gene3D" id="1.10.760.10">
    <property type="entry name" value="Cytochrome c-like domain"/>
    <property type="match status" value="1"/>
</dbReference>
<feature type="signal peptide" evidence="5">
    <location>
        <begin position="1"/>
        <end position="23"/>
    </location>
</feature>
<evidence type="ECO:0000256" key="4">
    <source>
        <dbReference type="PROSITE-ProRule" id="PRU00433"/>
    </source>
</evidence>
<sequence>MNRILLLIPALAAGLLTACSTMGQGPVAGRALYAENCASCHGASGRGDGPAAAGLRRPPADLTRIAARRDGVWPMLEVMSIVDGYSRPDPDRDDMPVFGNFLDGDIVRYDTGNGVMTPTPVKLIAMVNYLETLQDPAPTGYVP</sequence>
<dbReference type="Proteomes" id="UP001241605">
    <property type="component" value="Plasmid unnamed2"/>
</dbReference>
<dbReference type="InterPro" id="IPR009056">
    <property type="entry name" value="Cyt_c-like_dom"/>
</dbReference>
<evidence type="ECO:0000313" key="7">
    <source>
        <dbReference type="EMBL" id="WGW06024.1"/>
    </source>
</evidence>
<dbReference type="SUPFAM" id="SSF46626">
    <property type="entry name" value="Cytochrome c"/>
    <property type="match status" value="1"/>
</dbReference>
<geneLocation type="plasmid" evidence="7 8">
    <name>unnamed2</name>
</geneLocation>
<reference evidence="7 8" key="1">
    <citation type="submission" date="2023-05" db="EMBL/GenBank/DDBJ databases">
        <title>YMD87, complete Genome.</title>
        <authorList>
            <person name="Zhang J."/>
            <person name="Xu X."/>
        </authorList>
    </citation>
    <scope>NUCLEOTIDE SEQUENCE [LARGE SCALE GENOMIC DNA]</scope>
    <source>
        <strain evidence="7 8">YMD87</strain>
        <plasmid evidence="7 8">unnamed2</plasmid>
    </source>
</reference>
<keyword evidence="8" id="KW-1185">Reference proteome</keyword>
<accession>A0ABY8QN70</accession>
<evidence type="ECO:0000313" key="8">
    <source>
        <dbReference type="Proteomes" id="UP001241605"/>
    </source>
</evidence>
<feature type="domain" description="Cytochrome c" evidence="6">
    <location>
        <begin position="24"/>
        <end position="134"/>
    </location>
</feature>
<keyword evidence="5" id="KW-0732">Signal</keyword>
<proteinExistence type="predicted"/>
<dbReference type="RefSeq" id="WP_282302647.1">
    <property type="nucleotide sequence ID" value="NZ_CP124618.1"/>
</dbReference>
<name>A0ABY8QN70_9RHOB</name>
<keyword evidence="2 4" id="KW-0479">Metal-binding</keyword>
<evidence type="ECO:0000256" key="2">
    <source>
        <dbReference type="ARBA" id="ARBA00022723"/>
    </source>
</evidence>
<dbReference type="PROSITE" id="PS51007">
    <property type="entry name" value="CYTC"/>
    <property type="match status" value="1"/>
</dbReference>
<keyword evidence="7" id="KW-0614">Plasmid</keyword>
<dbReference type="PROSITE" id="PS51257">
    <property type="entry name" value="PROKAR_LIPOPROTEIN"/>
    <property type="match status" value="1"/>
</dbReference>
<keyword evidence="3 4" id="KW-0408">Iron</keyword>
<dbReference type="Pfam" id="PF00034">
    <property type="entry name" value="Cytochrom_C"/>
    <property type="match status" value="1"/>
</dbReference>
<evidence type="ECO:0000256" key="3">
    <source>
        <dbReference type="ARBA" id="ARBA00023004"/>
    </source>
</evidence>
<protein>
    <submittedName>
        <fullName evidence="7">Cytochrome c</fullName>
    </submittedName>
</protein>
<organism evidence="7 8">
    <name type="scientific">Tropicibacter oceani</name>
    <dbReference type="NCBI Taxonomy" id="3058420"/>
    <lineage>
        <taxon>Bacteria</taxon>
        <taxon>Pseudomonadati</taxon>
        <taxon>Pseudomonadota</taxon>
        <taxon>Alphaproteobacteria</taxon>
        <taxon>Rhodobacterales</taxon>
        <taxon>Roseobacteraceae</taxon>
        <taxon>Tropicibacter</taxon>
    </lineage>
</organism>
<evidence type="ECO:0000256" key="5">
    <source>
        <dbReference type="SAM" id="SignalP"/>
    </source>
</evidence>